<feature type="compositionally biased region" description="Basic and acidic residues" evidence="12">
    <location>
        <begin position="10"/>
        <end position="25"/>
    </location>
</feature>
<name>A0AA85JS07_TRIRE</name>
<keyword evidence="8 13" id="KW-0472">Membrane</keyword>
<keyword evidence="14" id="KW-1185">Reference proteome</keyword>
<feature type="region of interest" description="Disordered" evidence="12">
    <location>
        <begin position="1"/>
        <end position="55"/>
    </location>
</feature>
<evidence type="ECO:0000256" key="1">
    <source>
        <dbReference type="ARBA" id="ARBA00004141"/>
    </source>
</evidence>
<keyword evidence="5 13" id="KW-1133">Transmembrane helix</keyword>
<keyword evidence="3 11" id="KW-0894">Sodium channel</keyword>
<keyword evidence="2 11" id="KW-0813">Transport</keyword>
<evidence type="ECO:0000256" key="11">
    <source>
        <dbReference type="RuleBase" id="RU000679"/>
    </source>
</evidence>
<dbReference type="GO" id="GO:0005272">
    <property type="term" value="F:sodium channel activity"/>
    <property type="evidence" value="ECO:0007669"/>
    <property type="project" value="UniProtKB-KW"/>
</dbReference>
<protein>
    <submittedName>
        <fullName evidence="15">Uncharacterized protein</fullName>
    </submittedName>
</protein>
<organism evidence="14 15">
    <name type="scientific">Trichobilharzia regenti</name>
    <name type="common">Nasal bird schistosome</name>
    <dbReference type="NCBI Taxonomy" id="157069"/>
    <lineage>
        <taxon>Eukaryota</taxon>
        <taxon>Metazoa</taxon>
        <taxon>Spiralia</taxon>
        <taxon>Lophotrochozoa</taxon>
        <taxon>Platyhelminthes</taxon>
        <taxon>Trematoda</taxon>
        <taxon>Digenea</taxon>
        <taxon>Strigeidida</taxon>
        <taxon>Schistosomatoidea</taxon>
        <taxon>Schistosomatidae</taxon>
        <taxon>Trichobilharzia</taxon>
    </lineage>
</organism>
<keyword evidence="9 11" id="KW-0739">Sodium transport</keyword>
<reference evidence="15" key="2">
    <citation type="submission" date="2023-11" db="UniProtKB">
        <authorList>
            <consortium name="WormBaseParasite"/>
        </authorList>
    </citation>
    <scope>IDENTIFICATION</scope>
</reference>
<feature type="region of interest" description="Disordered" evidence="12">
    <location>
        <begin position="95"/>
        <end position="127"/>
    </location>
</feature>
<evidence type="ECO:0000256" key="2">
    <source>
        <dbReference type="ARBA" id="ARBA00022448"/>
    </source>
</evidence>
<evidence type="ECO:0000256" key="9">
    <source>
        <dbReference type="ARBA" id="ARBA00023201"/>
    </source>
</evidence>
<keyword evidence="4 11" id="KW-0812">Transmembrane</keyword>
<dbReference type="Pfam" id="PF00858">
    <property type="entry name" value="ASC"/>
    <property type="match status" value="1"/>
</dbReference>
<evidence type="ECO:0000256" key="8">
    <source>
        <dbReference type="ARBA" id="ARBA00023136"/>
    </source>
</evidence>
<evidence type="ECO:0000313" key="14">
    <source>
        <dbReference type="Proteomes" id="UP000050795"/>
    </source>
</evidence>
<evidence type="ECO:0000313" key="15">
    <source>
        <dbReference type="WBParaSite" id="TREG1_49350.1"/>
    </source>
</evidence>
<sequence length="289" mass="33705">MKTSGNDLDNMERLNSIKKENIHNTEDEEDDRNAARVEQSHDEETDVEKVDRTDDGINSSELKCTHIFNDQLNSSDSTQLKTRNHRKCRAPLLHHNNRVKNKHLHTQDINNKKSESHLSSSSLPETIKNESTPSLLTQIKQQFRQFCETTSLRGVPKIVSTKDSKRRFLWLIFVIAFFIGCITCLTFIINQYLEFDVIHQPKKLYDQPRPFPSVTLCNLRPFSTRDIRKLKKAGVLPVDMYFEMSKRFAGSIPTEYRRYLTMLWDFSTYLANLPELVDAKNLGHSWMIL</sequence>
<keyword evidence="7 11" id="KW-0406">Ion transport</keyword>
<evidence type="ECO:0000256" key="13">
    <source>
        <dbReference type="SAM" id="Phobius"/>
    </source>
</evidence>
<evidence type="ECO:0000256" key="7">
    <source>
        <dbReference type="ARBA" id="ARBA00023065"/>
    </source>
</evidence>
<keyword evidence="6" id="KW-0915">Sodium</keyword>
<evidence type="ECO:0000256" key="6">
    <source>
        <dbReference type="ARBA" id="ARBA00023053"/>
    </source>
</evidence>
<dbReference type="WBParaSite" id="TREG1_49350.1">
    <property type="protein sequence ID" value="TREG1_49350.1"/>
    <property type="gene ID" value="TREG1_49350"/>
</dbReference>
<dbReference type="AlphaFoldDB" id="A0AA85JS07"/>
<comment type="similarity">
    <text evidence="11">Belongs to the amiloride-sensitive sodium channel (TC 1.A.6) family.</text>
</comment>
<keyword evidence="10 11" id="KW-0407">Ion channel</keyword>
<accession>A0AA85JS07</accession>
<feature type="transmembrane region" description="Helical" evidence="13">
    <location>
        <begin position="168"/>
        <end position="193"/>
    </location>
</feature>
<evidence type="ECO:0000256" key="10">
    <source>
        <dbReference type="ARBA" id="ARBA00023303"/>
    </source>
</evidence>
<evidence type="ECO:0000256" key="3">
    <source>
        <dbReference type="ARBA" id="ARBA00022461"/>
    </source>
</evidence>
<feature type="compositionally biased region" description="Basic residues" evidence="12">
    <location>
        <begin position="95"/>
        <end position="104"/>
    </location>
</feature>
<comment type="subcellular location">
    <subcellularLocation>
        <location evidence="1">Membrane</location>
        <topology evidence="1">Multi-pass membrane protein</topology>
    </subcellularLocation>
</comment>
<evidence type="ECO:0000256" key="12">
    <source>
        <dbReference type="SAM" id="MobiDB-lite"/>
    </source>
</evidence>
<proteinExistence type="inferred from homology"/>
<dbReference type="GO" id="GO:0016020">
    <property type="term" value="C:membrane"/>
    <property type="evidence" value="ECO:0007669"/>
    <property type="project" value="UniProtKB-SubCell"/>
</dbReference>
<evidence type="ECO:0000256" key="5">
    <source>
        <dbReference type="ARBA" id="ARBA00022989"/>
    </source>
</evidence>
<feature type="compositionally biased region" description="Basic and acidic residues" evidence="12">
    <location>
        <begin position="32"/>
        <end position="55"/>
    </location>
</feature>
<dbReference type="InterPro" id="IPR001873">
    <property type="entry name" value="ENaC"/>
</dbReference>
<evidence type="ECO:0000256" key="4">
    <source>
        <dbReference type="ARBA" id="ARBA00022692"/>
    </source>
</evidence>
<dbReference type="Proteomes" id="UP000050795">
    <property type="component" value="Unassembled WGS sequence"/>
</dbReference>
<reference evidence="14" key="1">
    <citation type="submission" date="2022-06" db="EMBL/GenBank/DDBJ databases">
        <authorList>
            <person name="Berger JAMES D."/>
            <person name="Berger JAMES D."/>
        </authorList>
    </citation>
    <scope>NUCLEOTIDE SEQUENCE [LARGE SCALE GENOMIC DNA]</scope>
</reference>